<dbReference type="RefSeq" id="WP_119693821.1">
    <property type="nucleotide sequence ID" value="NZ_QXDA01000004.1"/>
</dbReference>
<comment type="caution">
    <text evidence="2">The sequence shown here is derived from an EMBL/GenBank/DDBJ whole genome shotgun (WGS) entry which is preliminary data.</text>
</comment>
<reference evidence="2 3" key="1">
    <citation type="submission" date="2018-08" db="EMBL/GenBank/DDBJ databases">
        <title>Genome sequencing of rice bacterial endophytes.</title>
        <authorList>
            <person name="Venturi V."/>
        </authorList>
    </citation>
    <scope>NUCLEOTIDE SEQUENCE [LARGE SCALE GENOMIC DNA]</scope>
    <source>
        <strain evidence="2 3">E1205</strain>
    </source>
</reference>
<organism evidence="2 3">
    <name type="scientific">Ectopseudomonas oleovorans</name>
    <name type="common">Pseudomonas oleovorans</name>
    <dbReference type="NCBI Taxonomy" id="301"/>
    <lineage>
        <taxon>Bacteria</taxon>
        <taxon>Pseudomonadati</taxon>
        <taxon>Pseudomonadota</taxon>
        <taxon>Gammaproteobacteria</taxon>
        <taxon>Pseudomonadales</taxon>
        <taxon>Pseudomonadaceae</taxon>
        <taxon>Ectopseudomonas</taxon>
    </lineage>
</organism>
<gene>
    <name evidence="2" type="ORF">DFO61_3362</name>
</gene>
<name>A0A397MCB8_ECTOL</name>
<evidence type="ECO:0000256" key="1">
    <source>
        <dbReference type="SAM" id="MobiDB-lite"/>
    </source>
</evidence>
<dbReference type="AlphaFoldDB" id="A0A397MCB8"/>
<proteinExistence type="predicted"/>
<evidence type="ECO:0000313" key="2">
    <source>
        <dbReference type="EMBL" id="RIA22672.1"/>
    </source>
</evidence>
<protein>
    <submittedName>
        <fullName evidence="2">Uncharacterized protein</fullName>
    </submittedName>
</protein>
<accession>A0A397MCB8</accession>
<dbReference type="Proteomes" id="UP000265836">
    <property type="component" value="Unassembled WGS sequence"/>
</dbReference>
<feature type="compositionally biased region" description="Basic and acidic residues" evidence="1">
    <location>
        <begin position="24"/>
        <end position="62"/>
    </location>
</feature>
<sequence length="151" mass="16309">MTLADERRGIAQGMAASRAATGGAERRATGQSLVDERRGIGQRLVDERRGIKDDLNALEKSPRKNAQLPQLERRGTRGPAMGVGSWNPARVPSTGGGGLVSPITEVSRTVHPDRLEWSSEGLVAFTRKPTKELIMEDAAGRLETRVFPNAP</sequence>
<evidence type="ECO:0000313" key="3">
    <source>
        <dbReference type="Proteomes" id="UP000265836"/>
    </source>
</evidence>
<dbReference type="EMBL" id="QXDA01000004">
    <property type="protein sequence ID" value="RIA22672.1"/>
    <property type="molecule type" value="Genomic_DNA"/>
</dbReference>
<feature type="region of interest" description="Disordered" evidence="1">
    <location>
        <begin position="1"/>
        <end position="103"/>
    </location>
</feature>